<accession>A0A556MMS6</accession>
<gene>
    <name evidence="2" type="ORF">FO442_15115</name>
</gene>
<dbReference type="Pfam" id="PF13229">
    <property type="entry name" value="Beta_helix"/>
    <property type="match status" value="1"/>
</dbReference>
<dbReference type="OrthoDB" id="1111178at2"/>
<comment type="caution">
    <text evidence="2">The sequence shown here is derived from an EMBL/GenBank/DDBJ whole genome shotgun (WGS) entry which is preliminary data.</text>
</comment>
<evidence type="ECO:0000313" key="2">
    <source>
        <dbReference type="EMBL" id="TSJ41240.1"/>
    </source>
</evidence>
<name>A0A556MMS6_9FLAO</name>
<organism evidence="2 3">
    <name type="scientific">Fluviicola chungangensis</name>
    <dbReference type="NCBI Taxonomy" id="2597671"/>
    <lineage>
        <taxon>Bacteria</taxon>
        <taxon>Pseudomonadati</taxon>
        <taxon>Bacteroidota</taxon>
        <taxon>Flavobacteriia</taxon>
        <taxon>Flavobacteriales</taxon>
        <taxon>Crocinitomicaceae</taxon>
        <taxon>Fluviicola</taxon>
    </lineage>
</organism>
<dbReference type="Proteomes" id="UP000316008">
    <property type="component" value="Unassembled WGS sequence"/>
</dbReference>
<dbReference type="AlphaFoldDB" id="A0A556MMS6"/>
<dbReference type="InterPro" id="IPR039448">
    <property type="entry name" value="Beta_helix"/>
</dbReference>
<feature type="domain" description="Right handed beta helix" evidence="1">
    <location>
        <begin position="187"/>
        <end position="331"/>
    </location>
</feature>
<evidence type="ECO:0000313" key="3">
    <source>
        <dbReference type="Proteomes" id="UP000316008"/>
    </source>
</evidence>
<dbReference type="InterPro" id="IPR011050">
    <property type="entry name" value="Pectin_lyase_fold/virulence"/>
</dbReference>
<dbReference type="PROSITE" id="PS51257">
    <property type="entry name" value="PROKAR_LIPOPROTEIN"/>
    <property type="match status" value="1"/>
</dbReference>
<keyword evidence="3" id="KW-1185">Reference proteome</keyword>
<protein>
    <recommendedName>
        <fullName evidence="1">Right handed beta helix domain-containing protein</fullName>
    </recommendedName>
</protein>
<dbReference type="SUPFAM" id="SSF51126">
    <property type="entry name" value="Pectin lyase-like"/>
    <property type="match status" value="1"/>
</dbReference>
<reference evidence="2 3" key="1">
    <citation type="submission" date="2019-07" db="EMBL/GenBank/DDBJ databases">
        <authorList>
            <person name="Huq M.A."/>
        </authorList>
    </citation>
    <scope>NUCLEOTIDE SEQUENCE [LARGE SCALE GENOMIC DNA]</scope>
    <source>
        <strain evidence="2 3">MAH-3</strain>
    </source>
</reference>
<dbReference type="RefSeq" id="WP_144334051.1">
    <property type="nucleotide sequence ID" value="NZ_VLPL01000008.1"/>
</dbReference>
<dbReference type="EMBL" id="VLPL01000008">
    <property type="protein sequence ID" value="TSJ41240.1"/>
    <property type="molecule type" value="Genomic_DNA"/>
</dbReference>
<sequence>MMKLLNLFFGITILVALSLGSSSCKKKHLFGDGNLSFSNDTLVFDTVFTTIGSTTKYFKIYNHQSKALKISEVQLIGGTSSKFKLNLDGVQGTSFSDVEIPSGDSLFCFVEVKLSVNGQNLPVIVEDSVRFTTNGEDQYVKLAVWGQDMYYHYSNFGTNDLDLNEGTWQTDKPHVIYGAAFVDSAKTLNIIGGTHIYLHKNSILWNYKGTLNIDGDYNNKVTIQGDRLEASYKDVPGQYYGIYFQEARPSMIDNAVIKNATAGVHVDSRDQAYTINTLTISNTEILNASSYGLFLFDGPKVYGENVLVHSTGVHSLLVAQGADFTFNHCDFLGYGAGEGTTPAVGISNYYTNAQGTFVAQIPNANFNNCVIYGSSGEHLAIDTIQTGGLLLNFHFRTSVILKTNMSNSMFENCNSADPLFINPSGDNFKFYGASSLNNTGDPAYAVARDILGTIRNMAAPDIGALDN</sequence>
<evidence type="ECO:0000259" key="1">
    <source>
        <dbReference type="Pfam" id="PF13229"/>
    </source>
</evidence>
<proteinExistence type="predicted"/>